<gene>
    <name evidence="2" type="ORF">T01_7731</name>
</gene>
<sequence>MISVMLVMLFLRNSAVTVLKESKTVTANHKFEICVLERMNCNELGRDKL</sequence>
<reference evidence="2 3" key="1">
    <citation type="submission" date="2015-01" db="EMBL/GenBank/DDBJ databases">
        <title>Evolution of Trichinella species and genotypes.</title>
        <authorList>
            <person name="Korhonen P.K."/>
            <person name="Edoardo P."/>
            <person name="Giuseppe L.R."/>
            <person name="Gasser R.B."/>
        </authorList>
    </citation>
    <scope>NUCLEOTIDE SEQUENCE [LARGE SCALE GENOMIC DNA]</scope>
    <source>
        <strain evidence="2">ISS3</strain>
    </source>
</reference>
<dbReference type="InParanoid" id="A0A0V1A8K3"/>
<evidence type="ECO:0000313" key="2">
    <source>
        <dbReference type="EMBL" id="KRY21168.1"/>
    </source>
</evidence>
<dbReference type="EMBL" id="JYDH01002094">
    <property type="protein sequence ID" value="KRY21168.1"/>
    <property type="molecule type" value="Genomic_DNA"/>
</dbReference>
<dbReference type="AlphaFoldDB" id="A0A0V1A8K3"/>
<name>A0A0V1A8K3_TRISP</name>
<dbReference type="Proteomes" id="UP000054776">
    <property type="component" value="Unassembled WGS sequence"/>
</dbReference>
<proteinExistence type="predicted"/>
<evidence type="ECO:0000313" key="3">
    <source>
        <dbReference type="Proteomes" id="UP000054776"/>
    </source>
</evidence>
<keyword evidence="1" id="KW-0732">Signal</keyword>
<organism evidence="2 3">
    <name type="scientific">Trichinella spiralis</name>
    <name type="common">Trichina worm</name>
    <dbReference type="NCBI Taxonomy" id="6334"/>
    <lineage>
        <taxon>Eukaryota</taxon>
        <taxon>Metazoa</taxon>
        <taxon>Ecdysozoa</taxon>
        <taxon>Nematoda</taxon>
        <taxon>Enoplea</taxon>
        <taxon>Dorylaimia</taxon>
        <taxon>Trichinellida</taxon>
        <taxon>Trichinellidae</taxon>
        <taxon>Trichinella</taxon>
    </lineage>
</organism>
<comment type="caution">
    <text evidence="2">The sequence shown here is derived from an EMBL/GenBank/DDBJ whole genome shotgun (WGS) entry which is preliminary data.</text>
</comment>
<evidence type="ECO:0000256" key="1">
    <source>
        <dbReference type="SAM" id="SignalP"/>
    </source>
</evidence>
<keyword evidence="3" id="KW-1185">Reference proteome</keyword>
<feature type="signal peptide" evidence="1">
    <location>
        <begin position="1"/>
        <end position="15"/>
    </location>
</feature>
<feature type="chain" id="PRO_5012949546" evidence="1">
    <location>
        <begin position="16"/>
        <end position="49"/>
    </location>
</feature>
<accession>A0A0V1A8K3</accession>
<protein>
    <submittedName>
        <fullName evidence="2">Uncharacterized protein</fullName>
    </submittedName>
</protein>